<evidence type="ECO:0000256" key="4">
    <source>
        <dbReference type="ARBA" id="ARBA00038322"/>
    </source>
</evidence>
<evidence type="ECO:0000313" key="8">
    <source>
        <dbReference type="Proteomes" id="UP000448867"/>
    </source>
</evidence>
<gene>
    <name evidence="7" type="primary">crtI</name>
    <name evidence="7" type="ORF">GJU40_15285</name>
</gene>
<evidence type="ECO:0000259" key="6">
    <source>
        <dbReference type="Pfam" id="PF01593"/>
    </source>
</evidence>
<dbReference type="InterPro" id="IPR014105">
    <property type="entry name" value="Carotenoid/retinoid_OxRdtase"/>
</dbReference>
<protein>
    <submittedName>
        <fullName evidence="7">Phytoene desaturase</fullName>
    </submittedName>
</protein>
<dbReference type="RefSeq" id="WP_154308968.1">
    <property type="nucleotide sequence ID" value="NZ_WKKI01000036.1"/>
</dbReference>
<evidence type="ECO:0000313" key="7">
    <source>
        <dbReference type="EMBL" id="MRX73506.1"/>
    </source>
</evidence>
<comment type="caution">
    <text evidence="7">The sequence shown here is derived from an EMBL/GenBank/DDBJ whole genome shotgun (WGS) entry which is preliminary data.</text>
</comment>
<keyword evidence="3 5" id="KW-0560">Oxidoreductase</keyword>
<proteinExistence type="inferred from homology"/>
<dbReference type="Proteomes" id="UP000448867">
    <property type="component" value="Unassembled WGS sequence"/>
</dbReference>
<dbReference type="Gene3D" id="3.50.50.60">
    <property type="entry name" value="FAD/NAD(P)-binding domain"/>
    <property type="match status" value="2"/>
</dbReference>
<evidence type="ECO:0000256" key="5">
    <source>
        <dbReference type="RuleBase" id="RU362075"/>
    </source>
</evidence>
<dbReference type="EMBL" id="WKKI01000036">
    <property type="protein sequence ID" value="MRX73506.1"/>
    <property type="molecule type" value="Genomic_DNA"/>
</dbReference>
<dbReference type="InterPro" id="IPR036188">
    <property type="entry name" value="FAD/NAD-bd_sf"/>
</dbReference>
<dbReference type="PANTHER" id="PTHR43734">
    <property type="entry name" value="PHYTOENE DESATURASE"/>
    <property type="match status" value="1"/>
</dbReference>
<dbReference type="InterPro" id="IPR002937">
    <property type="entry name" value="Amino_oxidase"/>
</dbReference>
<dbReference type="SUPFAM" id="SSF51905">
    <property type="entry name" value="FAD/NAD(P)-binding domain"/>
    <property type="match status" value="1"/>
</dbReference>
<name>A0A7X2LZK0_9BACI</name>
<dbReference type="NCBIfam" id="TIGR02734">
    <property type="entry name" value="crtI_fam"/>
    <property type="match status" value="1"/>
</dbReference>
<sequence length="489" mass="54371">MKAVIVGGGVGGMISALLLRKEGFEVTVIEKNEKLGGRLSYVKRDGFKVDAGPTIVLLPEMLQSILDEAGVSREKYTLNKLDSLYTIHYSDGSAYTKYSDIEKQAEEIRKIFPEDENGFRRFMEDMDTRFNIGKPAFLEKSFTAKKSFWTRENMRTLAKLKAYQTVYQSLKSYFSSEKLRHAYSLQTLYIGGNPYESPALYSLVSFSEHKHGVFYLSGGYARLAEVLEETMQEEGIEILSSTEAESVELSGMKAAGVKVNGRLIEGDYVILNGDFPIATKLLPDKSLHNKRYKASSSCALIYFGLNKIYKDAPVHQFFLSENFALNMKQIFKSRQIPDDPSVYAFHPSVIDPSLAPEGKGVLYALVPVPSGNHLNWEQQEAFFDSVIDKLEEKGFPGLRDAVEWVEYKTPAQAEKEGLFEGGSFGIAPNLFQSGVFRPQVRPFGIPNVFAVGASIHPGGGIPIVMQGAKLMVQELQNDAFQTKGVKASG</sequence>
<evidence type="ECO:0000256" key="1">
    <source>
        <dbReference type="ARBA" id="ARBA00004829"/>
    </source>
</evidence>
<evidence type="ECO:0000256" key="2">
    <source>
        <dbReference type="ARBA" id="ARBA00022746"/>
    </source>
</evidence>
<feature type="domain" description="Amine oxidase" evidence="6">
    <location>
        <begin position="11"/>
        <end position="462"/>
    </location>
</feature>
<keyword evidence="8" id="KW-1185">Reference proteome</keyword>
<dbReference type="OrthoDB" id="9814556at2"/>
<reference evidence="7 8" key="1">
    <citation type="submission" date="2019-11" db="EMBL/GenBank/DDBJ databases">
        <title>Bacillus lacus genome.</title>
        <authorList>
            <person name="Allen C.J."/>
            <person name="Newman J.D."/>
        </authorList>
    </citation>
    <scope>NUCLEOTIDE SEQUENCE [LARGE SCALE GENOMIC DNA]</scope>
    <source>
        <strain evidence="7 8">KCTC 33946</strain>
    </source>
</reference>
<comment type="similarity">
    <text evidence="4">Belongs to the carotenoid/retinoid oxidoreductase family. CrtN subfamily.</text>
</comment>
<dbReference type="GO" id="GO:0016491">
    <property type="term" value="F:oxidoreductase activity"/>
    <property type="evidence" value="ECO:0007669"/>
    <property type="project" value="UniProtKB-KW"/>
</dbReference>
<dbReference type="GO" id="GO:0016117">
    <property type="term" value="P:carotenoid biosynthetic process"/>
    <property type="evidence" value="ECO:0007669"/>
    <property type="project" value="UniProtKB-KW"/>
</dbReference>
<dbReference type="Pfam" id="PF01593">
    <property type="entry name" value="Amino_oxidase"/>
    <property type="match status" value="1"/>
</dbReference>
<comment type="pathway">
    <text evidence="1 5">Carotenoid biosynthesis.</text>
</comment>
<dbReference type="AlphaFoldDB" id="A0A7X2LZK0"/>
<organism evidence="7 8">
    <name type="scientific">Metabacillus lacus</name>
    <dbReference type="NCBI Taxonomy" id="1983721"/>
    <lineage>
        <taxon>Bacteria</taxon>
        <taxon>Bacillati</taxon>
        <taxon>Bacillota</taxon>
        <taxon>Bacilli</taxon>
        <taxon>Bacillales</taxon>
        <taxon>Bacillaceae</taxon>
        <taxon>Metabacillus</taxon>
    </lineage>
</organism>
<accession>A0A7X2LZK0</accession>
<dbReference type="PANTHER" id="PTHR43734:SF1">
    <property type="entry name" value="PHYTOENE DESATURASE"/>
    <property type="match status" value="1"/>
</dbReference>
<evidence type="ECO:0000256" key="3">
    <source>
        <dbReference type="ARBA" id="ARBA00023002"/>
    </source>
</evidence>
<keyword evidence="2 5" id="KW-0125">Carotenoid biosynthesis</keyword>